<sequence>MVKKSILGIALITSILTIGCQNKNTAENENLSPNNPDAINVNEPNHYYNPNNNSGTNYGYVRYTKNTNEQNSNMNQVGTFNREEAADNISKLSTAIPNIKQAATLVTDKDVLVAYKTDAKNRNNAADQVKRTAMSVVPRYYHVYVSDNPKHMDQIENISELNTQTNDARKRIDAVIQQMLKSPQGRKMNGGEDANGREKNELNEPMTDKDMVE</sequence>
<feature type="region of interest" description="Disordered" evidence="1">
    <location>
        <begin position="182"/>
        <end position="213"/>
    </location>
</feature>
<proteinExistence type="predicted"/>
<dbReference type="PROSITE" id="PS51257">
    <property type="entry name" value="PROKAR_LIPOPROTEIN"/>
    <property type="match status" value="1"/>
</dbReference>
<evidence type="ECO:0000313" key="2">
    <source>
        <dbReference type="EMBL" id="AJI22398.1"/>
    </source>
</evidence>
<dbReference type="GeneID" id="93645441"/>
<accession>A0A0B6AP53</accession>
<evidence type="ECO:0000256" key="1">
    <source>
        <dbReference type="SAM" id="MobiDB-lite"/>
    </source>
</evidence>
<dbReference type="Pfam" id="PF09580">
    <property type="entry name" value="Spore_YhcN_YlaJ"/>
    <property type="match status" value="1"/>
</dbReference>
<name>A0A0B6AP53_PRIM2</name>
<protein>
    <submittedName>
        <fullName evidence="2">Sporulation lipoYhcN/YlaJ family protein</fullName>
    </submittedName>
</protein>
<dbReference type="EMBL" id="CP009920">
    <property type="protein sequence ID" value="AJI22398.1"/>
    <property type="molecule type" value="Genomic_DNA"/>
</dbReference>
<dbReference type="RefSeq" id="WP_034648498.1">
    <property type="nucleotide sequence ID" value="NZ_BCVB01000009.1"/>
</dbReference>
<dbReference type="Proteomes" id="UP000031829">
    <property type="component" value="Chromosome"/>
</dbReference>
<feature type="compositionally biased region" description="Basic and acidic residues" evidence="1">
    <location>
        <begin position="194"/>
        <end position="213"/>
    </location>
</feature>
<reference evidence="2 3" key="1">
    <citation type="journal article" date="2015" name="Genome Announc.">
        <title>Complete genome sequences for 35 biothreat assay-relevant bacillus species.</title>
        <authorList>
            <person name="Johnson S.L."/>
            <person name="Daligault H.E."/>
            <person name="Davenport K.W."/>
            <person name="Jaissle J."/>
            <person name="Frey K.G."/>
            <person name="Ladner J.T."/>
            <person name="Broomall S.M."/>
            <person name="Bishop-Lilly K.A."/>
            <person name="Bruce D.C."/>
            <person name="Gibbons H.S."/>
            <person name="Coyne S.R."/>
            <person name="Lo C.C."/>
            <person name="Meincke L."/>
            <person name="Munk A.C."/>
            <person name="Koroleva G.I."/>
            <person name="Rosenzweig C.N."/>
            <person name="Palacios G.F."/>
            <person name="Redden C.L."/>
            <person name="Minogue T.D."/>
            <person name="Chain P.S."/>
        </authorList>
    </citation>
    <scope>NUCLEOTIDE SEQUENCE [LARGE SCALE GENOMIC DNA]</scope>
    <source>
        <strain evidence="3">ATCC 14581 / DSM 32 / JCM 2506 / NBRC 15308 / NCIMB 9376 / NCTC 10342 / NRRL B-14308 / VKM B-512</strain>
    </source>
</reference>
<evidence type="ECO:0000313" key="3">
    <source>
        <dbReference type="Proteomes" id="UP000031829"/>
    </source>
</evidence>
<dbReference type="AlphaFoldDB" id="A0A0B6AP53"/>
<gene>
    <name evidence="2" type="ORF">BG04_1973</name>
</gene>
<organism evidence="2 3">
    <name type="scientific">Priestia megaterium (strain ATCC 14581 / DSM 32 / CCUG 1817 / JCM 2506 / NBRC 15308 / NCIMB 9376 / NCTC 10342 / NRRL B-14308 / VKM B-512 / Ford 19)</name>
    <name type="common">Bacillus megaterium</name>
    <dbReference type="NCBI Taxonomy" id="1348623"/>
    <lineage>
        <taxon>Bacteria</taxon>
        <taxon>Bacillati</taxon>
        <taxon>Bacillota</taxon>
        <taxon>Bacilli</taxon>
        <taxon>Bacillales</taxon>
        <taxon>Bacillaceae</taxon>
        <taxon>Priestia</taxon>
    </lineage>
</organism>
<dbReference type="HOGENOM" id="CLU_109706_0_0_9"/>
<dbReference type="KEGG" id="bmeg:BG04_1973"/>
<dbReference type="InterPro" id="IPR019076">
    <property type="entry name" value="Spore_lipoprot_YhcN/YlaJ-like"/>
</dbReference>